<dbReference type="Pfam" id="PF05986">
    <property type="entry name" value="ADAMTS_spacer1"/>
    <property type="match status" value="1"/>
</dbReference>
<dbReference type="KEGG" id="dwi:6646900"/>
<dbReference type="GO" id="GO:0004222">
    <property type="term" value="F:metalloendopeptidase activity"/>
    <property type="evidence" value="ECO:0007669"/>
    <property type="project" value="InterPro"/>
</dbReference>
<dbReference type="InterPro" id="IPR024079">
    <property type="entry name" value="MetalloPept_cat_dom_sf"/>
</dbReference>
<dbReference type="Gene3D" id="2.60.120.830">
    <property type="match status" value="1"/>
</dbReference>
<dbReference type="GO" id="GO:0007436">
    <property type="term" value="P:larval salivary gland morphogenesis"/>
    <property type="evidence" value="ECO:0007669"/>
    <property type="project" value="EnsemblMetazoa"/>
</dbReference>
<feature type="disulfide bond" evidence="12">
    <location>
        <begin position="620"/>
        <end position="657"/>
    </location>
</feature>
<dbReference type="InParanoid" id="B4N9R7"/>
<feature type="disulfide bond" evidence="12">
    <location>
        <begin position="635"/>
        <end position="647"/>
    </location>
</feature>
<dbReference type="eggNOG" id="KOG3538">
    <property type="taxonomic scope" value="Eukaryota"/>
</dbReference>
<keyword evidence="8 12" id="KW-1015">Disulfide bond</keyword>
<feature type="binding site" evidence="11">
    <location>
        <position position="316"/>
    </location>
    <ligand>
        <name>Ca(2+)</name>
        <dbReference type="ChEBI" id="CHEBI:29108"/>
        <label>2</label>
    </ligand>
</feature>
<feature type="disulfide bond" evidence="12">
    <location>
        <begin position="553"/>
        <end position="571"/>
    </location>
</feature>
<evidence type="ECO:0000256" key="5">
    <source>
        <dbReference type="ARBA" id="ARBA00022801"/>
    </source>
</evidence>
<proteinExistence type="predicted"/>
<dbReference type="GO" id="GO:0030198">
    <property type="term" value="P:extracellular matrix organization"/>
    <property type="evidence" value="ECO:0007669"/>
    <property type="project" value="EnsemblMetazoa"/>
</dbReference>
<feature type="domain" description="GON" evidence="17">
    <location>
        <begin position="1347"/>
        <end position="1543"/>
    </location>
</feature>
<evidence type="ECO:0000256" key="3">
    <source>
        <dbReference type="ARBA" id="ARBA00022670"/>
    </source>
</evidence>
<evidence type="ECO:0000313" key="19">
    <source>
        <dbReference type="Proteomes" id="UP000007798"/>
    </source>
</evidence>
<dbReference type="Proteomes" id="UP000007798">
    <property type="component" value="Unassembled WGS sequence"/>
</dbReference>
<dbReference type="STRING" id="7260.B4N9R7"/>
<keyword evidence="19" id="KW-1185">Reference proteome</keyword>
<feature type="binding site" evidence="11">
    <location>
        <position position="396"/>
    </location>
    <ligand>
        <name>Ca(2+)</name>
        <dbReference type="ChEBI" id="CHEBI:29108"/>
        <label>1</label>
    </ligand>
</feature>
<feature type="disulfide bond" evidence="12">
    <location>
        <begin position="385"/>
        <end position="433"/>
    </location>
</feature>
<keyword evidence="15" id="KW-1133">Transmembrane helix</keyword>
<dbReference type="Gene3D" id="3.40.1620.60">
    <property type="match status" value="1"/>
</dbReference>
<dbReference type="PRINTS" id="PR01857">
    <property type="entry name" value="ADAMTSFAMILY"/>
</dbReference>
<dbReference type="InterPro" id="IPR050439">
    <property type="entry name" value="ADAMTS_ADAMTS-like"/>
</dbReference>
<feature type="disulfide bond" evidence="12">
    <location>
        <begin position="584"/>
        <end position="596"/>
    </location>
</feature>
<feature type="binding site" evidence="11">
    <location>
        <position position="316"/>
    </location>
    <ligand>
        <name>Ca(2+)</name>
        <dbReference type="ChEBI" id="CHEBI:29108"/>
        <label>1</label>
    </ligand>
</feature>
<feature type="disulfide bond" evidence="12">
    <location>
        <begin position="543"/>
        <end position="564"/>
    </location>
</feature>
<feature type="compositionally biased region" description="Low complexity" evidence="14">
    <location>
        <begin position="1325"/>
        <end position="1345"/>
    </location>
</feature>
<dbReference type="GO" id="GO:0007427">
    <property type="term" value="P:epithelial cell migration, open tracheal system"/>
    <property type="evidence" value="ECO:0007669"/>
    <property type="project" value="EnsemblMetazoa"/>
</dbReference>
<protein>
    <recommendedName>
        <fullName evidence="20">Peptidase M12B domain-containing protein</fullName>
    </recommendedName>
</protein>
<accession>B4N9R7</accession>
<dbReference type="PANTHER" id="PTHR13723:SF278">
    <property type="entry name" value="ADAM METALLOPEPTIDASE WITH THROMBOSPONDIN TYPE 1 MOTIF A, ISOFORM B"/>
    <property type="match status" value="1"/>
</dbReference>
<name>B4N9R7_DROWI</name>
<dbReference type="GO" id="GO:0008270">
    <property type="term" value="F:zinc ion binding"/>
    <property type="evidence" value="ECO:0007669"/>
    <property type="project" value="InterPro"/>
</dbReference>
<comment type="cofactor">
    <cofactor evidence="11">
        <name>Zn(2+)</name>
        <dbReference type="ChEBI" id="CHEBI:29105"/>
    </cofactor>
    <text evidence="11">Binds 1 zinc ion per subunit.</text>
</comment>
<feature type="disulfide bond" evidence="12">
    <location>
        <begin position="427"/>
        <end position="514"/>
    </location>
</feature>
<dbReference type="OrthoDB" id="5855429at2759"/>
<feature type="transmembrane region" description="Helical" evidence="15">
    <location>
        <begin position="12"/>
        <end position="30"/>
    </location>
</feature>
<dbReference type="EMBL" id="CH964232">
    <property type="protein sequence ID" value="EDW80632.2"/>
    <property type="molecule type" value="Genomic_DNA"/>
</dbReference>
<evidence type="ECO:0000256" key="2">
    <source>
        <dbReference type="ARBA" id="ARBA00022525"/>
    </source>
</evidence>
<feature type="disulfide bond" evidence="12">
    <location>
        <begin position="559"/>
        <end position="591"/>
    </location>
</feature>
<dbReference type="PROSITE" id="PS51046">
    <property type="entry name" value="GON"/>
    <property type="match status" value="1"/>
</dbReference>
<evidence type="ECO:0000256" key="15">
    <source>
        <dbReference type="SAM" id="Phobius"/>
    </source>
</evidence>
<dbReference type="FunFam" id="2.20.100.10:FF:000006">
    <property type="entry name" value="A disintegrin and metalloproteinase with thrombospondin motifs 1"/>
    <property type="match status" value="1"/>
</dbReference>
<evidence type="ECO:0000259" key="17">
    <source>
        <dbReference type="PROSITE" id="PS51046"/>
    </source>
</evidence>
<feature type="active site" evidence="10 13">
    <location>
        <position position="450"/>
    </location>
</feature>
<dbReference type="Pfam" id="PF19030">
    <property type="entry name" value="TSP1_ADAMTS"/>
    <property type="match status" value="2"/>
</dbReference>
<comment type="caution">
    <text evidence="13">Lacks conserved residue(s) required for the propagation of feature annotation.</text>
</comment>
<keyword evidence="2" id="KW-0964">Secreted</keyword>
<evidence type="ECO:0000256" key="7">
    <source>
        <dbReference type="ARBA" id="ARBA00023049"/>
    </source>
</evidence>
<evidence type="ECO:0000256" key="1">
    <source>
        <dbReference type="ARBA" id="ARBA00004613"/>
    </source>
</evidence>
<evidence type="ECO:0000313" key="18">
    <source>
        <dbReference type="EMBL" id="EDW80632.2"/>
    </source>
</evidence>
<dbReference type="Pfam" id="PF19236">
    <property type="entry name" value="ADAMTS_CR_3"/>
    <property type="match status" value="1"/>
</dbReference>
<evidence type="ECO:0000256" key="14">
    <source>
        <dbReference type="SAM" id="MobiDB-lite"/>
    </source>
</evidence>
<keyword evidence="5" id="KW-0378">Hydrolase</keyword>
<dbReference type="InterPro" id="IPR010294">
    <property type="entry name" value="ADAMTS_spacer1"/>
</dbReference>
<comment type="subcellular location">
    <subcellularLocation>
        <location evidence="1">Secreted</location>
    </subcellularLocation>
</comment>
<evidence type="ECO:0000259" key="16">
    <source>
        <dbReference type="PROSITE" id="PS50215"/>
    </source>
</evidence>
<organism evidence="18 19">
    <name type="scientific">Drosophila willistoni</name>
    <name type="common">Fruit fly</name>
    <dbReference type="NCBI Taxonomy" id="7260"/>
    <lineage>
        <taxon>Eukaryota</taxon>
        <taxon>Metazoa</taxon>
        <taxon>Ecdysozoa</taxon>
        <taxon>Arthropoda</taxon>
        <taxon>Hexapoda</taxon>
        <taxon>Insecta</taxon>
        <taxon>Pterygota</taxon>
        <taxon>Neoptera</taxon>
        <taxon>Endopterygota</taxon>
        <taxon>Diptera</taxon>
        <taxon>Brachycera</taxon>
        <taxon>Muscomorpha</taxon>
        <taxon>Ephydroidea</taxon>
        <taxon>Drosophilidae</taxon>
        <taxon>Drosophila</taxon>
        <taxon>Sophophora</taxon>
    </lineage>
</organism>
<dbReference type="GO" id="GO:0006508">
    <property type="term" value="P:proteolysis"/>
    <property type="evidence" value="ECO:0007669"/>
    <property type="project" value="UniProtKB-KW"/>
</dbReference>
<dbReference type="FunCoup" id="B4N9R7">
    <property type="interactions" value="79"/>
</dbReference>
<keyword evidence="11" id="KW-0106">Calcium</keyword>
<dbReference type="MEROPS" id="M12.A03"/>
<dbReference type="GO" id="GO:0008078">
    <property type="term" value="P:mesodermal cell migration"/>
    <property type="evidence" value="ECO:0007669"/>
    <property type="project" value="EnsemblMetazoa"/>
</dbReference>
<evidence type="ECO:0000256" key="12">
    <source>
        <dbReference type="PIRSR" id="PIRSR613273-3"/>
    </source>
</evidence>
<reference evidence="18 19" key="1">
    <citation type="journal article" date="2007" name="Nature">
        <title>Evolution of genes and genomes on the Drosophila phylogeny.</title>
        <authorList>
            <consortium name="Drosophila 12 Genomes Consortium"/>
            <person name="Clark A.G."/>
            <person name="Eisen M.B."/>
            <person name="Smith D.R."/>
            <person name="Bergman C.M."/>
            <person name="Oliver B."/>
            <person name="Markow T.A."/>
            <person name="Kaufman T.C."/>
            <person name="Kellis M."/>
            <person name="Gelbart W."/>
            <person name="Iyer V.N."/>
            <person name="Pollard D.A."/>
            <person name="Sackton T.B."/>
            <person name="Larracuente A.M."/>
            <person name="Singh N.D."/>
            <person name="Abad J.P."/>
            <person name="Abt D.N."/>
            <person name="Adryan B."/>
            <person name="Aguade M."/>
            <person name="Akashi H."/>
            <person name="Anderson W.W."/>
            <person name="Aquadro C.F."/>
            <person name="Ardell D.H."/>
            <person name="Arguello R."/>
            <person name="Artieri C.G."/>
            <person name="Barbash D.A."/>
            <person name="Barker D."/>
            <person name="Barsanti P."/>
            <person name="Batterham P."/>
            <person name="Batzoglou S."/>
            <person name="Begun D."/>
            <person name="Bhutkar A."/>
            <person name="Blanco E."/>
            <person name="Bosak S.A."/>
            <person name="Bradley R.K."/>
            <person name="Brand A.D."/>
            <person name="Brent M.R."/>
            <person name="Brooks A.N."/>
            <person name="Brown R.H."/>
            <person name="Butlin R.K."/>
            <person name="Caggese C."/>
            <person name="Calvi B.R."/>
            <person name="Bernardo de Carvalho A."/>
            <person name="Caspi A."/>
            <person name="Castrezana S."/>
            <person name="Celniker S.E."/>
            <person name="Chang J.L."/>
            <person name="Chapple C."/>
            <person name="Chatterji S."/>
            <person name="Chinwalla A."/>
            <person name="Civetta A."/>
            <person name="Clifton S.W."/>
            <person name="Comeron J.M."/>
            <person name="Costello J.C."/>
            <person name="Coyne J.A."/>
            <person name="Daub J."/>
            <person name="David R.G."/>
            <person name="Delcher A.L."/>
            <person name="Delehaunty K."/>
            <person name="Do C.B."/>
            <person name="Ebling H."/>
            <person name="Edwards K."/>
            <person name="Eickbush T."/>
            <person name="Evans J.D."/>
            <person name="Filipski A."/>
            <person name="Findeiss S."/>
            <person name="Freyhult E."/>
            <person name="Fulton L."/>
            <person name="Fulton R."/>
            <person name="Garcia A.C."/>
            <person name="Gardiner A."/>
            <person name="Garfield D.A."/>
            <person name="Garvin B.E."/>
            <person name="Gibson G."/>
            <person name="Gilbert D."/>
            <person name="Gnerre S."/>
            <person name="Godfrey J."/>
            <person name="Good R."/>
            <person name="Gotea V."/>
            <person name="Gravely B."/>
            <person name="Greenberg A.J."/>
            <person name="Griffiths-Jones S."/>
            <person name="Gross S."/>
            <person name="Guigo R."/>
            <person name="Gustafson E.A."/>
            <person name="Haerty W."/>
            <person name="Hahn M.W."/>
            <person name="Halligan D.L."/>
            <person name="Halpern A.L."/>
            <person name="Halter G.M."/>
            <person name="Han M.V."/>
            <person name="Heger A."/>
            <person name="Hillier L."/>
            <person name="Hinrichs A.S."/>
            <person name="Holmes I."/>
            <person name="Hoskins R.A."/>
            <person name="Hubisz M.J."/>
            <person name="Hultmark D."/>
            <person name="Huntley M.A."/>
            <person name="Jaffe D.B."/>
            <person name="Jagadeeshan S."/>
            <person name="Jeck W.R."/>
            <person name="Johnson J."/>
            <person name="Jones C.D."/>
            <person name="Jordan W.C."/>
            <person name="Karpen G.H."/>
            <person name="Kataoka E."/>
            <person name="Keightley P.D."/>
            <person name="Kheradpour P."/>
            <person name="Kirkness E.F."/>
            <person name="Koerich L.B."/>
            <person name="Kristiansen K."/>
            <person name="Kudrna D."/>
            <person name="Kulathinal R.J."/>
            <person name="Kumar S."/>
            <person name="Kwok R."/>
            <person name="Lander E."/>
            <person name="Langley C.H."/>
            <person name="Lapoint R."/>
            <person name="Lazzaro B.P."/>
            <person name="Lee S.J."/>
            <person name="Levesque L."/>
            <person name="Li R."/>
            <person name="Lin C.F."/>
            <person name="Lin M.F."/>
            <person name="Lindblad-Toh K."/>
            <person name="Llopart A."/>
            <person name="Long M."/>
            <person name="Low L."/>
            <person name="Lozovsky E."/>
            <person name="Lu J."/>
            <person name="Luo M."/>
            <person name="Machado C.A."/>
            <person name="Makalowski W."/>
            <person name="Marzo M."/>
            <person name="Matsuda M."/>
            <person name="Matzkin L."/>
            <person name="McAllister B."/>
            <person name="McBride C.S."/>
            <person name="McKernan B."/>
            <person name="McKernan K."/>
            <person name="Mendez-Lago M."/>
            <person name="Minx P."/>
            <person name="Mollenhauer M.U."/>
            <person name="Montooth K."/>
            <person name="Mount S.M."/>
            <person name="Mu X."/>
            <person name="Myers E."/>
            <person name="Negre B."/>
            <person name="Newfeld S."/>
            <person name="Nielsen R."/>
            <person name="Noor M.A."/>
            <person name="O'Grady P."/>
            <person name="Pachter L."/>
            <person name="Papaceit M."/>
            <person name="Parisi M.J."/>
            <person name="Parisi M."/>
            <person name="Parts L."/>
            <person name="Pedersen J.S."/>
            <person name="Pesole G."/>
            <person name="Phillippy A.M."/>
            <person name="Ponting C.P."/>
            <person name="Pop M."/>
            <person name="Porcelli D."/>
            <person name="Powell J.R."/>
            <person name="Prohaska S."/>
            <person name="Pruitt K."/>
            <person name="Puig M."/>
            <person name="Quesneville H."/>
            <person name="Ram K.R."/>
            <person name="Rand D."/>
            <person name="Rasmussen M.D."/>
            <person name="Reed L.K."/>
            <person name="Reenan R."/>
            <person name="Reily A."/>
            <person name="Remington K.A."/>
            <person name="Rieger T.T."/>
            <person name="Ritchie M.G."/>
            <person name="Robin C."/>
            <person name="Rogers Y.H."/>
            <person name="Rohde C."/>
            <person name="Rozas J."/>
            <person name="Rubenfield M.J."/>
            <person name="Ruiz A."/>
            <person name="Russo S."/>
            <person name="Salzberg S.L."/>
            <person name="Sanchez-Gracia A."/>
            <person name="Saranga D.J."/>
            <person name="Sato H."/>
            <person name="Schaeffer S.W."/>
            <person name="Schatz M.C."/>
            <person name="Schlenke T."/>
            <person name="Schwartz R."/>
            <person name="Segarra C."/>
            <person name="Singh R.S."/>
            <person name="Sirot L."/>
            <person name="Sirota M."/>
            <person name="Sisneros N.B."/>
            <person name="Smith C.D."/>
            <person name="Smith T.F."/>
            <person name="Spieth J."/>
            <person name="Stage D.E."/>
            <person name="Stark A."/>
            <person name="Stephan W."/>
            <person name="Strausberg R.L."/>
            <person name="Strempel S."/>
            <person name="Sturgill D."/>
            <person name="Sutton G."/>
            <person name="Sutton G.G."/>
            <person name="Tao W."/>
            <person name="Teichmann S."/>
            <person name="Tobari Y.N."/>
            <person name="Tomimura Y."/>
            <person name="Tsolas J.M."/>
            <person name="Valente V.L."/>
            <person name="Venter E."/>
            <person name="Venter J.C."/>
            <person name="Vicario S."/>
            <person name="Vieira F.G."/>
            <person name="Vilella A.J."/>
            <person name="Villasante A."/>
            <person name="Walenz B."/>
            <person name="Wang J."/>
            <person name="Wasserman M."/>
            <person name="Watts T."/>
            <person name="Wilson D."/>
            <person name="Wilson R.K."/>
            <person name="Wing R.A."/>
            <person name="Wolfner M.F."/>
            <person name="Wong A."/>
            <person name="Wong G.K."/>
            <person name="Wu C.I."/>
            <person name="Wu G."/>
            <person name="Yamamoto D."/>
            <person name="Yang H.P."/>
            <person name="Yang S.P."/>
            <person name="Yorke J.A."/>
            <person name="Yoshida K."/>
            <person name="Zdobnov E."/>
            <person name="Zhang P."/>
            <person name="Zhang Y."/>
            <person name="Zimin A.V."/>
            <person name="Baldwin J."/>
            <person name="Abdouelleil A."/>
            <person name="Abdulkadir J."/>
            <person name="Abebe A."/>
            <person name="Abera B."/>
            <person name="Abreu J."/>
            <person name="Acer S.C."/>
            <person name="Aftuck L."/>
            <person name="Alexander A."/>
            <person name="An P."/>
            <person name="Anderson E."/>
            <person name="Anderson S."/>
            <person name="Arachi H."/>
            <person name="Azer M."/>
            <person name="Bachantsang P."/>
            <person name="Barry A."/>
            <person name="Bayul T."/>
            <person name="Berlin A."/>
            <person name="Bessette D."/>
            <person name="Bloom T."/>
            <person name="Blye J."/>
            <person name="Boguslavskiy L."/>
            <person name="Bonnet C."/>
            <person name="Boukhgalter B."/>
            <person name="Bourzgui I."/>
            <person name="Brown A."/>
            <person name="Cahill P."/>
            <person name="Channer S."/>
            <person name="Cheshatsang Y."/>
            <person name="Chuda L."/>
            <person name="Citroen M."/>
            <person name="Collymore A."/>
            <person name="Cooke P."/>
            <person name="Costello M."/>
            <person name="D'Aco K."/>
            <person name="Daza R."/>
            <person name="De Haan G."/>
            <person name="DeGray S."/>
            <person name="DeMaso C."/>
            <person name="Dhargay N."/>
            <person name="Dooley K."/>
            <person name="Dooley E."/>
            <person name="Doricent M."/>
            <person name="Dorje P."/>
            <person name="Dorjee K."/>
            <person name="Dupes A."/>
            <person name="Elong R."/>
            <person name="Falk J."/>
            <person name="Farina A."/>
            <person name="Faro S."/>
            <person name="Ferguson D."/>
            <person name="Fisher S."/>
            <person name="Foley C.D."/>
            <person name="Franke A."/>
            <person name="Friedrich D."/>
            <person name="Gadbois L."/>
            <person name="Gearin G."/>
            <person name="Gearin C.R."/>
            <person name="Giannoukos G."/>
            <person name="Goode T."/>
            <person name="Graham J."/>
            <person name="Grandbois E."/>
            <person name="Grewal S."/>
            <person name="Gyaltsen K."/>
            <person name="Hafez N."/>
            <person name="Hagos B."/>
            <person name="Hall J."/>
            <person name="Henson C."/>
            <person name="Hollinger A."/>
            <person name="Honan T."/>
            <person name="Huard M.D."/>
            <person name="Hughes L."/>
            <person name="Hurhula B."/>
            <person name="Husby M.E."/>
            <person name="Kamat A."/>
            <person name="Kanga B."/>
            <person name="Kashin S."/>
            <person name="Khazanovich D."/>
            <person name="Kisner P."/>
            <person name="Lance K."/>
            <person name="Lara M."/>
            <person name="Lee W."/>
            <person name="Lennon N."/>
            <person name="Letendre F."/>
            <person name="LeVine R."/>
            <person name="Lipovsky A."/>
            <person name="Liu X."/>
            <person name="Liu J."/>
            <person name="Liu S."/>
            <person name="Lokyitsang T."/>
            <person name="Lokyitsang Y."/>
            <person name="Lubonja R."/>
            <person name="Lui A."/>
            <person name="MacDonald P."/>
            <person name="Magnisalis V."/>
            <person name="Maru K."/>
            <person name="Matthews C."/>
            <person name="McCusker W."/>
            <person name="McDonough S."/>
            <person name="Mehta T."/>
            <person name="Meldrim J."/>
            <person name="Meneus L."/>
            <person name="Mihai O."/>
            <person name="Mihalev A."/>
            <person name="Mihova T."/>
            <person name="Mittelman R."/>
            <person name="Mlenga V."/>
            <person name="Montmayeur A."/>
            <person name="Mulrain L."/>
            <person name="Navidi A."/>
            <person name="Naylor J."/>
            <person name="Negash T."/>
            <person name="Nguyen T."/>
            <person name="Nguyen N."/>
            <person name="Nicol R."/>
            <person name="Norbu C."/>
            <person name="Norbu N."/>
            <person name="Novod N."/>
            <person name="O'Neill B."/>
            <person name="Osman S."/>
            <person name="Markiewicz E."/>
            <person name="Oyono O.L."/>
            <person name="Patti C."/>
            <person name="Phunkhang P."/>
            <person name="Pierre F."/>
            <person name="Priest M."/>
            <person name="Raghuraman S."/>
            <person name="Rege F."/>
            <person name="Reyes R."/>
            <person name="Rise C."/>
            <person name="Rogov P."/>
            <person name="Ross K."/>
            <person name="Ryan E."/>
            <person name="Settipalli S."/>
            <person name="Shea T."/>
            <person name="Sherpa N."/>
            <person name="Shi L."/>
            <person name="Shih D."/>
            <person name="Sparrow T."/>
            <person name="Spaulding J."/>
            <person name="Stalker J."/>
            <person name="Stange-Thomann N."/>
            <person name="Stavropoulos S."/>
            <person name="Stone C."/>
            <person name="Strader C."/>
            <person name="Tesfaye S."/>
            <person name="Thomson T."/>
            <person name="Thoulutsang Y."/>
            <person name="Thoulutsang D."/>
            <person name="Topham K."/>
            <person name="Topping I."/>
            <person name="Tsamla T."/>
            <person name="Vassiliev H."/>
            <person name="Vo A."/>
            <person name="Wangchuk T."/>
            <person name="Wangdi T."/>
            <person name="Weiand M."/>
            <person name="Wilkinson J."/>
            <person name="Wilson A."/>
            <person name="Yadav S."/>
            <person name="Young G."/>
            <person name="Yu Q."/>
            <person name="Zembek L."/>
            <person name="Zhong D."/>
            <person name="Zimmer A."/>
            <person name="Zwirko Z."/>
            <person name="Jaffe D.B."/>
            <person name="Alvarez P."/>
            <person name="Brockman W."/>
            <person name="Butler J."/>
            <person name="Chin C."/>
            <person name="Gnerre S."/>
            <person name="Grabherr M."/>
            <person name="Kleber M."/>
            <person name="Mauceli E."/>
            <person name="MacCallum I."/>
        </authorList>
    </citation>
    <scope>NUCLEOTIDE SEQUENCE [LARGE SCALE GENOMIC DNA]</scope>
    <source>
        <strain evidence="19">Tucson 14030-0811.24</strain>
    </source>
</reference>
<dbReference type="Pfam" id="PF00090">
    <property type="entry name" value="TSP_1"/>
    <property type="match status" value="2"/>
</dbReference>
<dbReference type="Gene3D" id="3.40.390.10">
    <property type="entry name" value="Collagenase (Catalytic Domain)"/>
    <property type="match status" value="1"/>
</dbReference>
<dbReference type="InterPro" id="IPR001590">
    <property type="entry name" value="Peptidase_M12B"/>
</dbReference>
<dbReference type="GO" id="GO:0008354">
    <property type="term" value="P:germ cell migration"/>
    <property type="evidence" value="ECO:0007669"/>
    <property type="project" value="EnsemblMetazoa"/>
</dbReference>
<dbReference type="PROSITE" id="PS50215">
    <property type="entry name" value="ADAM_MEPRO"/>
    <property type="match status" value="1"/>
</dbReference>
<dbReference type="Pfam" id="PF08685">
    <property type="entry name" value="GON"/>
    <property type="match status" value="1"/>
</dbReference>
<keyword evidence="3" id="KW-0645">Protease</keyword>
<evidence type="ECO:0008006" key="20">
    <source>
        <dbReference type="Google" id="ProtNLM"/>
    </source>
</evidence>
<keyword evidence="15" id="KW-0472">Membrane</keyword>
<dbReference type="Pfam" id="PF13688">
    <property type="entry name" value="Reprolysin_5"/>
    <property type="match status" value="1"/>
</dbReference>
<feature type="binding site" evidence="11">
    <location>
        <position position="514"/>
    </location>
    <ligand>
        <name>Ca(2+)</name>
        <dbReference type="ChEBI" id="CHEBI:29108"/>
        <label>1</label>
    </ligand>
</feature>
<dbReference type="CDD" id="cd04273">
    <property type="entry name" value="ZnMc_ADAMTS_like"/>
    <property type="match status" value="1"/>
</dbReference>
<keyword evidence="6 11" id="KW-0862">Zinc</keyword>
<dbReference type="InterPro" id="IPR036383">
    <property type="entry name" value="TSP1_rpt_sf"/>
</dbReference>
<dbReference type="Gene3D" id="2.20.100.10">
    <property type="entry name" value="Thrombospondin type-1 (TSP1) repeat"/>
    <property type="match status" value="2"/>
</dbReference>
<sequence>MSTHWHQNKCLWGLGSLLMSAVIIFFIYSHKQEHSLPLHSNTTVYRAPPPRQYMIHNDTPMVDWRNENDDFDHIQDIGDDNLSDFVTPIKVQYYSLNDVDLLYESNRDTGSNISQTDSSSAFSMTGTFRNKSSPIWDPHPQYILKMFGRVFNLILYQDTSFIPMSTFRILRILNNQTEKADDGEMEESGHYLGCYYKGNVKGDQLSAVAVSLCNGMTGYIKTGFGTLLIQPVNQTSSDEVLHRVWRHSQRNARHAVSEFDIHLEALELSQWGREPHPLPELIPVPQELQDLPKTTKLTRHKRHYNEDIDNQVYTLEVLVAVDNSMQQFHNDKLTEYILTLFSIVSNIFSDASIGNAIRIALVRIILLPYDNTNFNSSNAMLNYFCAFILENKFHYDAAILITRERICGGVSDAHCHMLGLAEFGTVCNPARSCSIVQDTGLPTAFTMSHELGHILNMPHDDEDHCKPYNTRPGLNSSALHVMASVMGDRMHPWSWSKCSQHYVSELLEKSDKSCLLSTEPQKAFMDIRNSKLPGEIYSLDSQCQLIYSNSSYCQMDEECRRLWCNDPSGQCRSTSLPWADGSPCNNNRNWCQKGKCVPKHGGSLQIINGGWGPWTPFTYCSLSCGGGVQESHRECNNPMPENGGKYCSGSRKKYRSCNTHTCPPGSIDPREQQCSDMNGQHLHIQGITRFYSRNSKWVPKYGLGPSDKCKLYCRLSDDLAYFMLEPSVKDGTTCSFDSFDKCVNGICRPAGCDNELNSIAKMDKCGVCEGRNDTCEELSGNVYVSDLLKKKKDGQTLFYATTIPKGASNIVITQPGYPEQNYIVVRDDKRGVVLNSEELVVPFPKNISYSGVTIHYSGSNSTIERVYTTISWKLKRDLIIEIISVDLSPAKRQDTALLTYTYIMDKPKSAETEVEIYRWEMQTWSICDSLCQGRSYRQPACVSTIKGLKVAPQFCDATAKPKMEDRLCNMDCRLTLNVSAISECSAACGELGTREKTYNCIQTFPDIHRSNIVDLSYCQVKFEVTRHEECREGCWKLSEWSPCSQSCGTGYQFRELKCYLNGSPVSEELCNLRTKPQVQTRDLRRNCHMDECRWLAGEWGQCDDWCKKSRTVTCSAPYGRGCELDKKPIEVRNCCQIKYTSKWEECSVKCGMGYRRRIQNCSRVYKPEVQGTPKRQVHISDSYCVSRNVRKPKLRKTIKTCKINCGWIESSWSQCPADCSSHYMTRFVNCVVKGGKNNGDPVDKHLCDAKNRPIEKKKCSHCVSRDYKVEYKVTVPCNCEGYERRRSVCYNSQRKRVSCPFRTKFDKQKCTPPLISCRNAILRRSSSSSSSSSSSRTIVSRASDSQSPQSCSDLQRINRVYEDGEYWLVIRSRQIRVYCYRMNSRTPSEYITVQPQENYSIYYENKTHRMDSCPTESREHEYYNPENSGRTYFSKLRLNVTNLRIIENDFEFAETRGQRQKLGSSGDCYNRNMRCPQGDFSINIERTGFIIRPGTVWNKLGNRVVMHRTAGFDTAKFSRRAFCGGYCGSCSISSTAGLYLDVA</sequence>
<feature type="disulfide bond" evidence="12">
    <location>
        <begin position="624"/>
        <end position="662"/>
    </location>
</feature>
<feature type="binding site" evidence="11 13">
    <location>
        <position position="453"/>
    </location>
    <ligand>
        <name>Zn(2+)</name>
        <dbReference type="ChEBI" id="CHEBI:29105"/>
        <note>catalytic</note>
    </ligand>
</feature>
<dbReference type="InterPro" id="IPR000884">
    <property type="entry name" value="TSP1_rpt"/>
</dbReference>
<dbReference type="InterPro" id="IPR013273">
    <property type="entry name" value="ADAMTS/ADAMTS-like"/>
</dbReference>
<evidence type="ECO:0000256" key="4">
    <source>
        <dbReference type="ARBA" id="ARBA00022723"/>
    </source>
</evidence>
<keyword evidence="9" id="KW-0325">Glycoprotein</keyword>
<feature type="disulfide bond" evidence="12">
    <location>
        <begin position="465"/>
        <end position="498"/>
    </location>
</feature>
<evidence type="ECO:0000256" key="6">
    <source>
        <dbReference type="ARBA" id="ARBA00022833"/>
    </source>
</evidence>
<dbReference type="PROSITE" id="PS50092">
    <property type="entry name" value="TSP1"/>
    <property type="match status" value="2"/>
</dbReference>
<feature type="binding site" evidence="11 13">
    <location>
        <position position="449"/>
    </location>
    <ligand>
        <name>Zn(2+)</name>
        <dbReference type="ChEBI" id="CHEBI:29105"/>
        <note>catalytic</note>
    </ligand>
</feature>
<dbReference type="SUPFAM" id="SSF82895">
    <property type="entry name" value="TSP-1 type 1 repeat"/>
    <property type="match status" value="3"/>
</dbReference>
<keyword evidence="4 11" id="KW-0479">Metal-binding</keyword>
<dbReference type="Pfam" id="PF17771">
    <property type="entry name" value="ADAMTS_CR_2"/>
    <property type="match status" value="1"/>
</dbReference>
<evidence type="ECO:0000256" key="10">
    <source>
        <dbReference type="PIRSR" id="PIRSR613273-1"/>
    </source>
</evidence>
<dbReference type="InterPro" id="IPR041645">
    <property type="entry name" value="ADAMTS_CR_2"/>
</dbReference>
<keyword evidence="7" id="KW-0482">Metalloprotease</keyword>
<evidence type="ECO:0000256" key="8">
    <source>
        <dbReference type="ARBA" id="ARBA00023157"/>
    </source>
</evidence>
<feature type="region of interest" description="Disordered" evidence="14">
    <location>
        <begin position="1325"/>
        <end position="1350"/>
    </location>
</feature>
<dbReference type="GO" id="GO:0031012">
    <property type="term" value="C:extracellular matrix"/>
    <property type="evidence" value="ECO:0007669"/>
    <property type="project" value="TreeGrafter"/>
</dbReference>
<dbReference type="HOGENOM" id="CLU_000660_0_1_1"/>
<dbReference type="PANTHER" id="PTHR13723">
    <property type="entry name" value="ADAMTS A DISINTEGRIN AND METALLOPROTEASE WITH THROMBOSPONDIN MOTIFS PROTEASE"/>
    <property type="match status" value="1"/>
</dbReference>
<dbReference type="InterPro" id="IPR045371">
    <property type="entry name" value="ADAMTS_CR_3"/>
</dbReference>
<evidence type="ECO:0000256" key="9">
    <source>
        <dbReference type="ARBA" id="ARBA00023180"/>
    </source>
</evidence>
<dbReference type="InterPro" id="IPR012314">
    <property type="entry name" value="Pept_M12B_GON-ADAMTSs"/>
</dbReference>
<evidence type="ECO:0000256" key="11">
    <source>
        <dbReference type="PIRSR" id="PIRSR613273-2"/>
    </source>
</evidence>
<evidence type="ECO:0000256" key="13">
    <source>
        <dbReference type="PROSITE-ProRule" id="PRU00276"/>
    </source>
</evidence>
<feature type="binding site" evidence="11 13">
    <location>
        <position position="459"/>
    </location>
    <ligand>
        <name>Zn(2+)</name>
        <dbReference type="ChEBI" id="CHEBI:29105"/>
        <note>catalytic</note>
    </ligand>
</feature>
<gene>
    <name evidence="18" type="primary">Dwil\GK11632</name>
    <name evidence="18" type="ORF">Dwil_GK11632</name>
</gene>
<dbReference type="SUPFAM" id="SSF55486">
    <property type="entry name" value="Metalloproteases ('zincins'), catalytic domain"/>
    <property type="match status" value="1"/>
</dbReference>
<dbReference type="GO" id="GO:0005576">
    <property type="term" value="C:extracellular region"/>
    <property type="evidence" value="ECO:0007669"/>
    <property type="project" value="UniProtKB-SubCell"/>
</dbReference>
<feature type="domain" description="Peptidase M12B" evidence="16">
    <location>
        <begin position="313"/>
        <end position="519"/>
    </location>
</feature>
<keyword evidence="15" id="KW-0812">Transmembrane</keyword>
<feature type="disulfide bond" evidence="12">
    <location>
        <begin position="407"/>
        <end position="415"/>
    </location>
</feature>
<dbReference type="SMART" id="SM00209">
    <property type="entry name" value="TSP1"/>
    <property type="match status" value="5"/>
</dbReference>